<feature type="compositionally biased region" description="Polar residues" evidence="3">
    <location>
        <begin position="1"/>
        <end position="12"/>
    </location>
</feature>
<evidence type="ECO:0000256" key="1">
    <source>
        <dbReference type="ARBA" id="ARBA00009497"/>
    </source>
</evidence>
<dbReference type="PRINTS" id="PR01346">
    <property type="entry name" value="HELNAPAPROT"/>
</dbReference>
<feature type="region of interest" description="Disordered" evidence="3">
    <location>
        <begin position="1"/>
        <end position="26"/>
    </location>
</feature>
<dbReference type="Gene3D" id="1.20.1260.10">
    <property type="match status" value="1"/>
</dbReference>
<evidence type="ECO:0000313" key="5">
    <source>
        <dbReference type="EMBL" id="TMJ08389.1"/>
    </source>
</evidence>
<evidence type="ECO:0000313" key="8">
    <source>
        <dbReference type="Proteomes" id="UP000318661"/>
    </source>
</evidence>
<comment type="caution">
    <text evidence="5">The sequence shown here is derived from an EMBL/GenBank/DDBJ whole genome shotgun (WGS) entry which is preliminary data.</text>
</comment>
<dbReference type="SUPFAM" id="SSF47240">
    <property type="entry name" value="Ferritin-like"/>
    <property type="match status" value="1"/>
</dbReference>
<dbReference type="InterPro" id="IPR002177">
    <property type="entry name" value="DPS_DNA-bd"/>
</dbReference>
<dbReference type="InterPro" id="IPR009078">
    <property type="entry name" value="Ferritin-like_SF"/>
</dbReference>
<dbReference type="InterPro" id="IPR008331">
    <property type="entry name" value="Ferritin_DPS_dom"/>
</dbReference>
<dbReference type="AlphaFoldDB" id="A0A537LK56"/>
<evidence type="ECO:0000313" key="6">
    <source>
        <dbReference type="EMBL" id="TMJ10183.1"/>
    </source>
</evidence>
<evidence type="ECO:0000259" key="4">
    <source>
        <dbReference type="Pfam" id="PF00210"/>
    </source>
</evidence>
<gene>
    <name evidence="5" type="ORF">E6G98_12285</name>
    <name evidence="6" type="ORF">E6G99_01375</name>
</gene>
<evidence type="ECO:0000256" key="2">
    <source>
        <dbReference type="RuleBase" id="RU003875"/>
    </source>
</evidence>
<protein>
    <submittedName>
        <fullName evidence="5">DNA starvation/stationary phase protection protein</fullName>
    </submittedName>
</protein>
<organism evidence="5 7">
    <name type="scientific">Candidatus Segetimicrobium genomatis</name>
    <dbReference type="NCBI Taxonomy" id="2569760"/>
    <lineage>
        <taxon>Bacteria</taxon>
        <taxon>Bacillati</taxon>
        <taxon>Candidatus Sysuimicrobiota</taxon>
        <taxon>Candidatus Sysuimicrobiia</taxon>
        <taxon>Candidatus Sysuimicrobiales</taxon>
        <taxon>Candidatus Segetimicrobiaceae</taxon>
        <taxon>Candidatus Segetimicrobium</taxon>
    </lineage>
</organism>
<dbReference type="GO" id="GO:0008199">
    <property type="term" value="F:ferric iron binding"/>
    <property type="evidence" value="ECO:0007669"/>
    <property type="project" value="InterPro"/>
</dbReference>
<evidence type="ECO:0000313" key="7">
    <source>
        <dbReference type="Proteomes" id="UP000315217"/>
    </source>
</evidence>
<proteinExistence type="inferred from homology"/>
<evidence type="ECO:0000256" key="3">
    <source>
        <dbReference type="SAM" id="MobiDB-lite"/>
    </source>
</evidence>
<accession>A0A537LK56</accession>
<dbReference type="PANTHER" id="PTHR42932:SF3">
    <property type="entry name" value="DNA PROTECTION DURING STARVATION PROTEIN"/>
    <property type="match status" value="1"/>
</dbReference>
<name>A0A537LK56_9BACT</name>
<reference evidence="7 8" key="1">
    <citation type="journal article" date="2019" name="Nat. Microbiol.">
        <title>Mediterranean grassland soil C-N compound turnover is dependent on rainfall and depth, and is mediated by genomically divergent microorganisms.</title>
        <authorList>
            <person name="Diamond S."/>
            <person name="Andeer P.F."/>
            <person name="Li Z."/>
            <person name="Crits-Christoph A."/>
            <person name="Burstein D."/>
            <person name="Anantharaman K."/>
            <person name="Lane K.R."/>
            <person name="Thomas B.C."/>
            <person name="Pan C."/>
            <person name="Northen T.R."/>
            <person name="Banfield J.F."/>
        </authorList>
    </citation>
    <scope>NUCLEOTIDE SEQUENCE [LARGE SCALE GENOMIC DNA]</scope>
    <source>
        <strain evidence="5">NP_1</strain>
        <strain evidence="6">NP_2</strain>
    </source>
</reference>
<dbReference type="InterPro" id="IPR012347">
    <property type="entry name" value="Ferritin-like"/>
</dbReference>
<dbReference type="PIRSF" id="PIRSF005900">
    <property type="entry name" value="Dps"/>
    <property type="match status" value="1"/>
</dbReference>
<dbReference type="Pfam" id="PF00210">
    <property type="entry name" value="Ferritin"/>
    <property type="match status" value="1"/>
</dbReference>
<sequence>MSTNVKRGTESTARPAPRQLATSTDLKPEDVRTISEAVNPLIADAFALYVKTKNFHWHLAGPRFRDYHLLFDEQAGAILESIDPLAERVRKLGGTTIRGIGHIGRLQTIKDDDDDFVPTSEMIQRLLADNRRIAEQQRRAIEVCDSRGDTPTGNLLQEILDQTERRIWFLYELSQADA</sequence>
<dbReference type="CDD" id="cd01043">
    <property type="entry name" value="DPS"/>
    <property type="match status" value="1"/>
</dbReference>
<dbReference type="Proteomes" id="UP000315217">
    <property type="component" value="Unassembled WGS sequence"/>
</dbReference>
<dbReference type="EMBL" id="VBAJ01000020">
    <property type="protein sequence ID" value="TMJ10183.1"/>
    <property type="molecule type" value="Genomic_DNA"/>
</dbReference>
<feature type="domain" description="Ferritin/DPS" evidence="4">
    <location>
        <begin position="36"/>
        <end position="173"/>
    </location>
</feature>
<dbReference type="PANTHER" id="PTHR42932">
    <property type="entry name" value="GENERAL STRESS PROTEIN 20U"/>
    <property type="match status" value="1"/>
</dbReference>
<dbReference type="Proteomes" id="UP000318661">
    <property type="component" value="Unassembled WGS sequence"/>
</dbReference>
<dbReference type="EMBL" id="VBAI01000198">
    <property type="protein sequence ID" value="TMJ08389.1"/>
    <property type="molecule type" value="Genomic_DNA"/>
</dbReference>
<comment type="similarity">
    <text evidence="1 2">Belongs to the Dps family.</text>
</comment>